<keyword evidence="2" id="KW-0472">Membrane</keyword>
<sequence>MFLRFDPYWPPIDPPRREPARKAPPVLLDARQQKRLMQAIGLNVLLLLVAPIGGATVIGGLIAWWG</sequence>
<evidence type="ECO:0000313" key="3">
    <source>
        <dbReference type="EMBL" id="ASR52707.1"/>
    </source>
</evidence>
<dbReference type="Proteomes" id="UP000258016">
    <property type="component" value="Chromosome"/>
</dbReference>
<dbReference type="GeneID" id="303487011"/>
<organism evidence="3 4">
    <name type="scientific">Blastomonas fulva</name>
    <dbReference type="NCBI Taxonomy" id="1550728"/>
    <lineage>
        <taxon>Bacteria</taxon>
        <taxon>Pseudomonadati</taxon>
        <taxon>Pseudomonadota</taxon>
        <taxon>Alphaproteobacteria</taxon>
        <taxon>Sphingomonadales</taxon>
        <taxon>Sphingomonadaceae</taxon>
        <taxon>Blastomonas</taxon>
    </lineage>
</organism>
<reference evidence="3 4" key="1">
    <citation type="submission" date="2017-03" db="EMBL/GenBank/DDBJ databases">
        <title>Complete genome sequence of Blastomonas fulva degrading microcsystin LR.</title>
        <authorList>
            <person name="Lee H.-g."/>
            <person name="Jin L."/>
            <person name="oh H.-M."/>
        </authorList>
    </citation>
    <scope>NUCLEOTIDE SEQUENCE [LARGE SCALE GENOMIC DNA]</scope>
    <source>
        <strain evidence="3 4">T2</strain>
    </source>
</reference>
<dbReference type="EMBL" id="CP020083">
    <property type="protein sequence ID" value="ASR52707.1"/>
    <property type="molecule type" value="Genomic_DNA"/>
</dbReference>
<evidence type="ECO:0000313" key="4">
    <source>
        <dbReference type="Proteomes" id="UP000258016"/>
    </source>
</evidence>
<keyword evidence="2" id="KW-1133">Transmembrane helix</keyword>
<keyword evidence="4" id="KW-1185">Reference proteome</keyword>
<evidence type="ECO:0000256" key="1">
    <source>
        <dbReference type="SAM" id="MobiDB-lite"/>
    </source>
</evidence>
<protein>
    <submittedName>
        <fullName evidence="3">Uncharacterized protein</fullName>
    </submittedName>
</protein>
<evidence type="ECO:0000256" key="2">
    <source>
        <dbReference type="SAM" id="Phobius"/>
    </source>
</evidence>
<feature type="region of interest" description="Disordered" evidence="1">
    <location>
        <begin position="1"/>
        <end position="24"/>
    </location>
</feature>
<keyword evidence="2" id="KW-0812">Transmembrane</keyword>
<proteinExistence type="predicted"/>
<dbReference type="RefSeq" id="WP_117352907.1">
    <property type="nucleotide sequence ID" value="NZ_CP020083.1"/>
</dbReference>
<accession>A0ABM6M9S4</accession>
<gene>
    <name evidence="3" type="ORF">B5J99_15595</name>
</gene>
<feature type="transmembrane region" description="Helical" evidence="2">
    <location>
        <begin position="40"/>
        <end position="65"/>
    </location>
</feature>
<name>A0ABM6M9S4_9SPHN</name>